<feature type="domain" description="C3H1-type" evidence="7">
    <location>
        <begin position="348"/>
        <end position="376"/>
    </location>
</feature>
<protein>
    <recommendedName>
        <fullName evidence="7">C3H1-type domain-containing protein</fullName>
    </recommendedName>
</protein>
<evidence type="ECO:0000256" key="4">
    <source>
        <dbReference type="ARBA" id="ARBA00023125"/>
    </source>
</evidence>
<sequence length="441" mass="47148">MEGYVHGRNPGAGGSRSQSDQGGEGYAEESTWRLGFGGQESYPERPDEADCRYYLRTGFCGYGERCRFNHPPDRTTVVGVLGLGGGEYSEYPQRVGQPVCKYFMMTGTCRFGSSCKYHHPRQGGGTLVSLNYLGYPLRPGEKECSYYIKTCHCKFGVTCKFHHPQPSNIHVTTATPGQGIPPGSAPGLYPQVQPASISAAQPYGVMPGNWQVARPPTMFPGPYIQGPYASMLVPHGMVPVPEWGTFSAHVSPALPSQPTAASSPLHGITQLSPSAPEYTGLYSSVSPSVSGSSSSQKESGLPERPGQPECQYYMKTGDCKYGSSCRYHHPPELIRPETISEPANLPIRPGAPPCIYFAQYGVCKYGYACKYDHSSRTLCYSPSASSLTDMPEAPVAVGSSTGTVAASSSSSDLHQEIAALSIKDSSPHPTPTPTPIASSAS</sequence>
<evidence type="ECO:0000256" key="3">
    <source>
        <dbReference type="ARBA" id="ARBA00022833"/>
    </source>
</evidence>
<dbReference type="InterPro" id="IPR050974">
    <property type="entry name" value="Plant_ZF_CCCH"/>
</dbReference>
<feature type="region of interest" description="Disordered" evidence="6">
    <location>
        <begin position="1"/>
        <end position="31"/>
    </location>
</feature>
<feature type="zinc finger region" description="C3H1-type" evidence="5">
    <location>
        <begin position="348"/>
        <end position="376"/>
    </location>
</feature>
<dbReference type="InterPro" id="IPR000571">
    <property type="entry name" value="Znf_CCCH"/>
</dbReference>
<feature type="compositionally biased region" description="Low complexity" evidence="6">
    <location>
        <begin position="283"/>
        <end position="295"/>
    </location>
</feature>
<dbReference type="PANTHER" id="PTHR12506">
    <property type="entry name" value="PROTEIN PHOSPHATASE RELATED"/>
    <property type="match status" value="1"/>
</dbReference>
<feature type="compositionally biased region" description="Low complexity" evidence="6">
    <location>
        <begin position="398"/>
        <end position="411"/>
    </location>
</feature>
<feature type="domain" description="C3H1-type" evidence="7">
    <location>
        <begin position="94"/>
        <end position="122"/>
    </location>
</feature>
<dbReference type="SMART" id="SM00356">
    <property type="entry name" value="ZnF_C3H1"/>
    <property type="match status" value="5"/>
</dbReference>
<dbReference type="GO" id="GO:0008270">
    <property type="term" value="F:zinc ion binding"/>
    <property type="evidence" value="ECO:0007669"/>
    <property type="project" value="UniProtKB-KW"/>
</dbReference>
<dbReference type="Pfam" id="PF00642">
    <property type="entry name" value="zf-CCCH"/>
    <property type="match status" value="5"/>
</dbReference>
<feature type="zinc finger region" description="C3H1-type" evidence="5">
    <location>
        <begin position="94"/>
        <end position="122"/>
    </location>
</feature>
<dbReference type="SUPFAM" id="SSF90229">
    <property type="entry name" value="CCCH zinc finger"/>
    <property type="match status" value="4"/>
</dbReference>
<feature type="zinc finger region" description="C3H1-type" evidence="5">
    <location>
        <begin position="45"/>
        <end position="73"/>
    </location>
</feature>
<dbReference type="Gene3D" id="4.10.1000.10">
    <property type="entry name" value="Zinc finger, CCCH-type"/>
    <property type="match status" value="2"/>
</dbReference>
<organism evidence="8 9">
    <name type="scientific">Kalanchoe fedtschenkoi</name>
    <name type="common">Lavender scallops</name>
    <name type="synonym">South American air plant</name>
    <dbReference type="NCBI Taxonomy" id="63787"/>
    <lineage>
        <taxon>Eukaryota</taxon>
        <taxon>Viridiplantae</taxon>
        <taxon>Streptophyta</taxon>
        <taxon>Embryophyta</taxon>
        <taxon>Tracheophyta</taxon>
        <taxon>Spermatophyta</taxon>
        <taxon>Magnoliopsida</taxon>
        <taxon>eudicotyledons</taxon>
        <taxon>Gunneridae</taxon>
        <taxon>Pentapetalae</taxon>
        <taxon>Saxifragales</taxon>
        <taxon>Crassulaceae</taxon>
        <taxon>Kalanchoe</taxon>
    </lineage>
</organism>
<evidence type="ECO:0000259" key="7">
    <source>
        <dbReference type="PROSITE" id="PS50103"/>
    </source>
</evidence>
<proteinExistence type="predicted"/>
<evidence type="ECO:0000313" key="9">
    <source>
        <dbReference type="Proteomes" id="UP000594263"/>
    </source>
</evidence>
<evidence type="ECO:0000256" key="5">
    <source>
        <dbReference type="PROSITE-ProRule" id="PRU00723"/>
    </source>
</evidence>
<dbReference type="GO" id="GO:0003677">
    <property type="term" value="F:DNA binding"/>
    <property type="evidence" value="ECO:0007669"/>
    <property type="project" value="UniProtKB-KW"/>
</dbReference>
<dbReference type="PANTHER" id="PTHR12506:SF41">
    <property type="entry name" value="ZINC FINGER CCCH DOMAIN-CONTAINING PROTEIN 58"/>
    <property type="match status" value="1"/>
</dbReference>
<dbReference type="GO" id="GO:0003729">
    <property type="term" value="F:mRNA binding"/>
    <property type="evidence" value="ECO:0007669"/>
    <property type="project" value="TreeGrafter"/>
</dbReference>
<keyword evidence="1 5" id="KW-0479">Metal-binding</keyword>
<feature type="domain" description="C3H1-type" evidence="7">
    <location>
        <begin position="45"/>
        <end position="73"/>
    </location>
</feature>
<feature type="domain" description="C3H1-type" evidence="7">
    <location>
        <begin position="138"/>
        <end position="166"/>
    </location>
</feature>
<dbReference type="OMA" id="LEWTSHG"/>
<evidence type="ECO:0000256" key="6">
    <source>
        <dbReference type="SAM" id="MobiDB-lite"/>
    </source>
</evidence>
<feature type="region of interest" description="Disordered" evidence="6">
    <location>
        <begin position="398"/>
        <end position="441"/>
    </location>
</feature>
<dbReference type="InterPro" id="IPR036855">
    <property type="entry name" value="Znf_CCCH_sf"/>
</dbReference>
<dbReference type="Gene3D" id="2.30.30.1190">
    <property type="match status" value="1"/>
</dbReference>
<feature type="domain" description="C3H1-type" evidence="7">
    <location>
        <begin position="304"/>
        <end position="332"/>
    </location>
</feature>
<dbReference type="AlphaFoldDB" id="A0A7N0U807"/>
<dbReference type="Gramene" id="Kaladp0058s0175.1.v1.1">
    <property type="protein sequence ID" value="Kaladp0058s0175.1.v1.1"/>
    <property type="gene ID" value="Kaladp0058s0175.v1.1"/>
</dbReference>
<keyword evidence="2 5" id="KW-0863">Zinc-finger</keyword>
<feature type="zinc finger region" description="C3H1-type" evidence="5">
    <location>
        <begin position="138"/>
        <end position="166"/>
    </location>
</feature>
<evidence type="ECO:0000313" key="8">
    <source>
        <dbReference type="EnsemblPlants" id="Kaladp0058s0175.1.v1.1"/>
    </source>
</evidence>
<feature type="zinc finger region" description="C3H1-type" evidence="5">
    <location>
        <begin position="304"/>
        <end position="332"/>
    </location>
</feature>
<evidence type="ECO:0000256" key="2">
    <source>
        <dbReference type="ARBA" id="ARBA00022771"/>
    </source>
</evidence>
<dbReference type="EnsemblPlants" id="Kaladp0058s0175.1.v1.1">
    <property type="protein sequence ID" value="Kaladp0058s0175.1.v1.1"/>
    <property type="gene ID" value="Kaladp0058s0175.v1.1"/>
</dbReference>
<keyword evidence="4" id="KW-0238">DNA-binding</keyword>
<dbReference type="PROSITE" id="PS50103">
    <property type="entry name" value="ZF_C3H1"/>
    <property type="match status" value="5"/>
</dbReference>
<keyword evidence="3 5" id="KW-0862">Zinc</keyword>
<keyword evidence="9" id="KW-1185">Reference proteome</keyword>
<reference evidence="8" key="1">
    <citation type="submission" date="2021-01" db="UniProtKB">
        <authorList>
            <consortium name="EnsemblPlants"/>
        </authorList>
    </citation>
    <scope>IDENTIFICATION</scope>
</reference>
<dbReference type="Proteomes" id="UP000594263">
    <property type="component" value="Unplaced"/>
</dbReference>
<accession>A0A7N0U807</accession>
<evidence type="ECO:0000256" key="1">
    <source>
        <dbReference type="ARBA" id="ARBA00022723"/>
    </source>
</evidence>
<feature type="region of interest" description="Disordered" evidence="6">
    <location>
        <begin position="283"/>
        <end position="308"/>
    </location>
</feature>
<name>A0A7N0U807_KALFE</name>